<protein>
    <submittedName>
        <fullName evidence="2">Plasmid stabilization protein</fullName>
    </submittedName>
</protein>
<name>A0A0H4PAK1_9BACT</name>
<keyword evidence="1" id="KW-1277">Toxin-antitoxin system</keyword>
<evidence type="ECO:0000256" key="1">
    <source>
        <dbReference type="ARBA" id="ARBA00022649"/>
    </source>
</evidence>
<dbReference type="OrthoDB" id="1098070at2"/>
<evidence type="ECO:0000313" key="3">
    <source>
        <dbReference type="Proteomes" id="UP000036520"/>
    </source>
</evidence>
<organism evidence="2 3">
    <name type="scientific">Cyclobacterium amurskyense</name>
    <dbReference type="NCBI Taxonomy" id="320787"/>
    <lineage>
        <taxon>Bacteria</taxon>
        <taxon>Pseudomonadati</taxon>
        <taxon>Bacteroidota</taxon>
        <taxon>Cytophagia</taxon>
        <taxon>Cytophagales</taxon>
        <taxon>Cyclobacteriaceae</taxon>
        <taxon>Cyclobacterium</taxon>
    </lineage>
</organism>
<evidence type="ECO:0000313" key="2">
    <source>
        <dbReference type="EMBL" id="AKP49788.1"/>
    </source>
</evidence>
<dbReference type="InterPro" id="IPR007712">
    <property type="entry name" value="RelE/ParE_toxin"/>
</dbReference>
<dbReference type="EMBL" id="CP012040">
    <property type="protein sequence ID" value="AKP49788.1"/>
    <property type="molecule type" value="Genomic_DNA"/>
</dbReference>
<reference evidence="2 3" key="1">
    <citation type="submission" date="2015-07" db="EMBL/GenBank/DDBJ databases">
        <authorList>
            <person name="Kim K.M."/>
        </authorList>
    </citation>
    <scope>NUCLEOTIDE SEQUENCE [LARGE SCALE GENOMIC DNA]</scope>
    <source>
        <strain evidence="2 3">KCTC 12363</strain>
    </source>
</reference>
<accession>A0A0H4PAK1</accession>
<dbReference type="Proteomes" id="UP000036520">
    <property type="component" value="Chromosome"/>
</dbReference>
<dbReference type="AlphaFoldDB" id="A0A0H4PAK1"/>
<dbReference type="STRING" id="320787.CA2015_0308"/>
<gene>
    <name evidence="2" type="ORF">CA2015_0308</name>
</gene>
<dbReference type="Pfam" id="PF05016">
    <property type="entry name" value="ParE_toxin"/>
    <property type="match status" value="1"/>
</dbReference>
<dbReference type="Gene3D" id="3.30.2310.20">
    <property type="entry name" value="RelE-like"/>
    <property type="match status" value="1"/>
</dbReference>
<sequence length="100" mass="11904">MSRKVFLSKTAEKKLDKLFEYLITEWSVKVKTDFVEKLDSSIEIIKNQPEIFPESKKGEGLRKCVITKQTILYYRYNSKRINIVTLFDTRQNPKKLDKEI</sequence>
<proteinExistence type="predicted"/>
<dbReference type="InterPro" id="IPR035093">
    <property type="entry name" value="RelE/ParE_toxin_dom_sf"/>
</dbReference>
<keyword evidence="3" id="KW-1185">Reference proteome</keyword>
<dbReference type="KEGG" id="camu:CA2015_0308"/>
<dbReference type="RefSeq" id="WP_048640290.1">
    <property type="nucleotide sequence ID" value="NZ_CP012040.1"/>
</dbReference>